<keyword evidence="9 12" id="KW-0333">Golgi apparatus</keyword>
<feature type="domain" description="Fucosyltransferase N-terminal" evidence="14">
    <location>
        <begin position="258"/>
        <end position="362"/>
    </location>
</feature>
<evidence type="ECO:0000256" key="8">
    <source>
        <dbReference type="ARBA" id="ARBA00022989"/>
    </source>
</evidence>
<evidence type="ECO:0000313" key="15">
    <source>
        <dbReference type="EMBL" id="EKC18241.1"/>
    </source>
</evidence>
<keyword evidence="4 12" id="KW-0328">Glycosyltransferase</keyword>
<keyword evidence="6 12" id="KW-0812">Transmembrane</keyword>
<dbReference type="SUPFAM" id="SSF53756">
    <property type="entry name" value="UDP-Glycosyltransferase/glycogen phosphorylase"/>
    <property type="match status" value="2"/>
</dbReference>
<keyword evidence="8" id="KW-1133">Transmembrane helix</keyword>
<protein>
    <recommendedName>
        <fullName evidence="12">Fucosyltransferase</fullName>
        <ecNumber evidence="12">2.4.1.-</ecNumber>
    </recommendedName>
</protein>
<keyword evidence="10" id="KW-0472">Membrane</keyword>
<comment type="subcellular location">
    <subcellularLocation>
        <location evidence="1">Golgi apparatus membrane</location>
        <topology evidence="1">Single-pass type II membrane protein</topology>
    </subcellularLocation>
    <subcellularLocation>
        <location evidence="12">Golgi apparatus</location>
        <location evidence="12">Golgi stack membrane</location>
        <topology evidence="12">Single-pass type II membrane protein</topology>
    </subcellularLocation>
</comment>
<dbReference type="AlphaFoldDB" id="K1Q9W7"/>
<keyword evidence="5 12" id="KW-0808">Transferase</keyword>
<dbReference type="Pfam" id="PF00852">
    <property type="entry name" value="Glyco_transf_10"/>
    <property type="match status" value="2"/>
</dbReference>
<dbReference type="HOGENOM" id="CLU_475883_0_0_1"/>
<organism evidence="15">
    <name type="scientific">Magallana gigas</name>
    <name type="common">Pacific oyster</name>
    <name type="synonym">Crassostrea gigas</name>
    <dbReference type="NCBI Taxonomy" id="29159"/>
    <lineage>
        <taxon>Eukaryota</taxon>
        <taxon>Metazoa</taxon>
        <taxon>Spiralia</taxon>
        <taxon>Lophotrochozoa</taxon>
        <taxon>Mollusca</taxon>
        <taxon>Bivalvia</taxon>
        <taxon>Autobranchia</taxon>
        <taxon>Pteriomorphia</taxon>
        <taxon>Ostreida</taxon>
        <taxon>Ostreoidea</taxon>
        <taxon>Ostreidae</taxon>
        <taxon>Magallana</taxon>
    </lineage>
</organism>
<evidence type="ECO:0000256" key="7">
    <source>
        <dbReference type="ARBA" id="ARBA00022968"/>
    </source>
</evidence>
<gene>
    <name evidence="15" type="ORF">CGI_10014114</name>
</gene>
<keyword evidence="11" id="KW-0325">Glycoprotein</keyword>
<evidence type="ECO:0000259" key="13">
    <source>
        <dbReference type="Pfam" id="PF00852"/>
    </source>
</evidence>
<name>K1Q9W7_MAGGI</name>
<dbReference type="InterPro" id="IPR001503">
    <property type="entry name" value="Glyco_trans_10"/>
</dbReference>
<evidence type="ECO:0000256" key="1">
    <source>
        <dbReference type="ARBA" id="ARBA00004323"/>
    </source>
</evidence>
<dbReference type="GO" id="GO:0032580">
    <property type="term" value="C:Golgi cisterna membrane"/>
    <property type="evidence" value="ECO:0007669"/>
    <property type="project" value="UniProtKB-SubCell"/>
</dbReference>
<dbReference type="EC" id="2.4.1.-" evidence="12"/>
<evidence type="ECO:0000256" key="3">
    <source>
        <dbReference type="ARBA" id="ARBA00008919"/>
    </source>
</evidence>
<dbReference type="PANTHER" id="PTHR48438">
    <property type="entry name" value="ALPHA-(1,3)-FUCOSYLTRANSFERASE C-RELATED"/>
    <property type="match status" value="1"/>
</dbReference>
<evidence type="ECO:0000256" key="2">
    <source>
        <dbReference type="ARBA" id="ARBA00004922"/>
    </source>
</evidence>
<dbReference type="PANTHER" id="PTHR48438:SF1">
    <property type="entry name" value="ALPHA-(1,3)-FUCOSYLTRANSFERASE C-RELATED"/>
    <property type="match status" value="1"/>
</dbReference>
<dbReference type="GO" id="GO:0008417">
    <property type="term" value="F:fucosyltransferase activity"/>
    <property type="evidence" value="ECO:0007669"/>
    <property type="project" value="InterPro"/>
</dbReference>
<dbReference type="InterPro" id="IPR055270">
    <property type="entry name" value="Glyco_tran_10_C"/>
</dbReference>
<comment type="pathway">
    <text evidence="2">Protein modification; protein glycosylation.</text>
</comment>
<feature type="domain" description="Fucosyltransferase N-terminal" evidence="14">
    <location>
        <begin position="5"/>
        <end position="55"/>
    </location>
</feature>
<comment type="similarity">
    <text evidence="3 12">Belongs to the glycosyltransferase 10 family.</text>
</comment>
<evidence type="ECO:0000256" key="4">
    <source>
        <dbReference type="ARBA" id="ARBA00022676"/>
    </source>
</evidence>
<evidence type="ECO:0000259" key="14">
    <source>
        <dbReference type="Pfam" id="PF17039"/>
    </source>
</evidence>
<dbReference type="EMBL" id="JH818655">
    <property type="protein sequence ID" value="EKC18241.1"/>
    <property type="molecule type" value="Genomic_DNA"/>
</dbReference>
<sequence>MPDYPPPKPKDQKWIFTSKESPVYTHNTSLLREWNKKFDWIMSYRKDGDFYDGYGDLVQREHSINKNYSDIFSHKKLDVSWAVSNCKSHSQREVYVRELMKYIPVTVFGKCGNRYCGPKTDDENDPCLHVVSHNFKFYLAFENSLCEDYTSEKFYFIFLYDMPVIPVVRGALNGKIKLPRGTFIDTNDFKSPQLLAKYLKEVGDSSEEYIKLLKKKDEYVSRSMSEIFQSALCNLCERLHFDNSTSEAYDMKEWSVTYTILYYNQPAEWKCGNDVVNFKKCPYTDCSVTTERSRMMDCEAVIFQHKSLPVAPPIKNPKQVWIFTSSESPYYTRRPVLMPKWRHVFDWSMSYRRDSDVFLGYGLIIPRKTPLVRDYDLVFSEKKGEVAWIVSNCRTQSKREKYVEELKKHIKVDIFGKCGEACEPYRFPGNDSCHKRISRDYKFYLSFENSLCVDYTSEKLYYIYELDFPILPVVRGALTGKTYIPNGTYIDTLDFKTPKDLAKILKEIGNNKSKYAKMLRAKDAYTSEPYSRTYEDALCNLCQLLHRGNPNRPPLNVSQWFLVDSCREPFDLG</sequence>
<dbReference type="InterPro" id="IPR031481">
    <property type="entry name" value="Glyco_tran_10_N"/>
</dbReference>
<keyword evidence="7" id="KW-0735">Signal-anchor</keyword>
<evidence type="ECO:0000256" key="9">
    <source>
        <dbReference type="ARBA" id="ARBA00023034"/>
    </source>
</evidence>
<evidence type="ECO:0000256" key="12">
    <source>
        <dbReference type="RuleBase" id="RU003832"/>
    </source>
</evidence>
<dbReference type="Gene3D" id="3.40.50.11660">
    <property type="entry name" value="Glycosyl transferase family 10, C-terminal domain"/>
    <property type="match status" value="2"/>
</dbReference>
<proteinExistence type="inferred from homology"/>
<dbReference type="Pfam" id="PF17039">
    <property type="entry name" value="Glyco_tran_10_N"/>
    <property type="match status" value="2"/>
</dbReference>
<feature type="domain" description="Fucosyltransferase C-terminal" evidence="13">
    <location>
        <begin position="380"/>
        <end position="550"/>
    </location>
</feature>
<dbReference type="InParanoid" id="K1Q9W7"/>
<dbReference type="InterPro" id="IPR038577">
    <property type="entry name" value="GT10-like_C_sf"/>
</dbReference>
<evidence type="ECO:0000256" key="10">
    <source>
        <dbReference type="ARBA" id="ARBA00023136"/>
    </source>
</evidence>
<evidence type="ECO:0000256" key="6">
    <source>
        <dbReference type="ARBA" id="ARBA00022692"/>
    </source>
</evidence>
<dbReference type="UniPathway" id="UPA00378"/>
<dbReference type="FunFam" id="3.40.50.11660:FF:000002">
    <property type="entry name" value="Alpha-(1,3)-fucosyltransferase"/>
    <property type="match status" value="2"/>
</dbReference>
<evidence type="ECO:0000256" key="11">
    <source>
        <dbReference type="ARBA" id="ARBA00023180"/>
    </source>
</evidence>
<reference evidence="15" key="1">
    <citation type="journal article" date="2012" name="Nature">
        <title>The oyster genome reveals stress adaptation and complexity of shell formation.</title>
        <authorList>
            <person name="Zhang G."/>
            <person name="Fang X."/>
            <person name="Guo X."/>
            <person name="Li L."/>
            <person name="Luo R."/>
            <person name="Xu F."/>
            <person name="Yang P."/>
            <person name="Zhang L."/>
            <person name="Wang X."/>
            <person name="Qi H."/>
            <person name="Xiong Z."/>
            <person name="Que H."/>
            <person name="Xie Y."/>
            <person name="Holland P.W."/>
            <person name="Paps J."/>
            <person name="Zhu Y."/>
            <person name="Wu F."/>
            <person name="Chen Y."/>
            <person name="Wang J."/>
            <person name="Peng C."/>
            <person name="Meng J."/>
            <person name="Yang L."/>
            <person name="Liu J."/>
            <person name="Wen B."/>
            <person name="Zhang N."/>
            <person name="Huang Z."/>
            <person name="Zhu Q."/>
            <person name="Feng Y."/>
            <person name="Mount A."/>
            <person name="Hedgecock D."/>
            <person name="Xu Z."/>
            <person name="Liu Y."/>
            <person name="Domazet-Loso T."/>
            <person name="Du Y."/>
            <person name="Sun X."/>
            <person name="Zhang S."/>
            <person name="Liu B."/>
            <person name="Cheng P."/>
            <person name="Jiang X."/>
            <person name="Li J."/>
            <person name="Fan D."/>
            <person name="Wang W."/>
            <person name="Fu W."/>
            <person name="Wang T."/>
            <person name="Wang B."/>
            <person name="Zhang J."/>
            <person name="Peng Z."/>
            <person name="Li Y."/>
            <person name="Li N."/>
            <person name="Wang J."/>
            <person name="Chen M."/>
            <person name="He Y."/>
            <person name="Tan F."/>
            <person name="Song X."/>
            <person name="Zheng Q."/>
            <person name="Huang R."/>
            <person name="Yang H."/>
            <person name="Du X."/>
            <person name="Chen L."/>
            <person name="Yang M."/>
            <person name="Gaffney P.M."/>
            <person name="Wang S."/>
            <person name="Luo L."/>
            <person name="She Z."/>
            <person name="Ming Y."/>
            <person name="Huang W."/>
            <person name="Zhang S."/>
            <person name="Huang B."/>
            <person name="Zhang Y."/>
            <person name="Qu T."/>
            <person name="Ni P."/>
            <person name="Miao G."/>
            <person name="Wang J."/>
            <person name="Wang Q."/>
            <person name="Steinberg C.E."/>
            <person name="Wang H."/>
            <person name="Li N."/>
            <person name="Qian L."/>
            <person name="Zhang G."/>
            <person name="Li Y."/>
            <person name="Yang H."/>
            <person name="Liu X."/>
            <person name="Wang J."/>
            <person name="Yin Y."/>
            <person name="Wang J."/>
        </authorList>
    </citation>
    <scope>NUCLEOTIDE SEQUENCE [LARGE SCALE GENOMIC DNA]</scope>
    <source>
        <strain evidence="15">05x7-T-G4-1.051#20</strain>
    </source>
</reference>
<accession>K1Q9W7</accession>
<dbReference type="GO" id="GO:0000139">
    <property type="term" value="C:Golgi membrane"/>
    <property type="evidence" value="ECO:0007669"/>
    <property type="project" value="UniProtKB-SubCell"/>
</dbReference>
<feature type="domain" description="Fucosyltransferase C-terminal" evidence="13">
    <location>
        <begin position="73"/>
        <end position="254"/>
    </location>
</feature>
<evidence type="ECO:0000256" key="5">
    <source>
        <dbReference type="ARBA" id="ARBA00022679"/>
    </source>
</evidence>